<dbReference type="KEGG" id="bcop:JD108_12825"/>
<dbReference type="InterPro" id="IPR000644">
    <property type="entry name" value="CBS_dom"/>
</dbReference>
<gene>
    <name evidence="5" type="ORF">JD108_12825</name>
    <name evidence="6" type="ORF">KDJ56_12770</name>
</gene>
<dbReference type="Proteomes" id="UP000677234">
    <property type="component" value="Chromosome"/>
</dbReference>
<reference evidence="6" key="2">
    <citation type="submission" date="2021-04" db="EMBL/GenBank/DDBJ databases">
        <title>Brevibacillus composti FJAT-54423, complete genome.</title>
        <authorList>
            <person name="Tang R."/>
        </authorList>
    </citation>
    <scope>NUCLEOTIDE SEQUENCE</scope>
    <source>
        <strain evidence="6">FJAT-54424</strain>
    </source>
</reference>
<evidence type="ECO:0000313" key="6">
    <source>
        <dbReference type="EMBL" id="QUO39907.1"/>
    </source>
</evidence>
<dbReference type="Pfam" id="PF00571">
    <property type="entry name" value="CBS"/>
    <property type="match status" value="2"/>
</dbReference>
<dbReference type="Gene3D" id="3.20.20.450">
    <property type="entry name" value="EAL domain"/>
    <property type="match status" value="1"/>
</dbReference>
<dbReference type="RefSeq" id="WP_198826462.1">
    <property type="nucleotide sequence ID" value="NZ_CP066308.1"/>
</dbReference>
<dbReference type="InterPro" id="IPR043128">
    <property type="entry name" value="Rev_trsase/Diguanyl_cyclase"/>
</dbReference>
<feature type="domain" description="EAL" evidence="2">
    <location>
        <begin position="175"/>
        <end position="425"/>
    </location>
</feature>
<dbReference type="InterPro" id="IPR035919">
    <property type="entry name" value="EAL_sf"/>
</dbReference>
<dbReference type="PANTHER" id="PTHR33121">
    <property type="entry name" value="CYCLIC DI-GMP PHOSPHODIESTERASE PDEF"/>
    <property type="match status" value="1"/>
</dbReference>
<dbReference type="PROSITE" id="PS50883">
    <property type="entry name" value="EAL"/>
    <property type="match status" value="1"/>
</dbReference>
<dbReference type="SMART" id="SM00052">
    <property type="entry name" value="EAL"/>
    <property type="match status" value="1"/>
</dbReference>
<dbReference type="Pfam" id="PF00563">
    <property type="entry name" value="EAL"/>
    <property type="match status" value="1"/>
</dbReference>
<feature type="domain" description="CBS" evidence="4">
    <location>
        <begin position="518"/>
        <end position="579"/>
    </location>
</feature>
<dbReference type="InterPro" id="IPR000160">
    <property type="entry name" value="GGDEF_dom"/>
</dbReference>
<dbReference type="AlphaFoldDB" id="A0A7T5EHP8"/>
<sequence length="761" mass="87022">MWSNWAKGLRRRFSIFSLDGRSTVTSLIGQEVRGGATVVLFYADIVRMTEIENRYGDMIAKRVLHIFERILPGVCRDVLEIKGRVLAIQRMWGDDFAIYVSFPRGTYEEECRLLSISFQEQTEMQLNRQVSFVNREDLHVHIGYSIFPGQDVVKEMYTSVKHAVHMAKYGITSEKYTYVTQYHRLLQQEEIHMHFMPIVDLRDGNPLGWEALARGPENTPFFSPSMLFEYAEETDTVFRLEHICRKRALEYLRYLRPEQKLFINLDPRAIDDPYLLRGELLKVLEQTGLNPHNVVLEITERHAITNYTVFRKIIEEYRKKGYLVAVDDAGAGYSSLESITEIYPDFIKLDMSLIRNIDVDPIKQALLETFVQFAEKVKCKIIAEGIETERELETLMELGVSFGQGYYLGRPAKGLTQIPGKAMNFLRGIQEKIMKTNRDPFLFAPGITDVLTKTICVEKQAKVREVHQIFEQNKRIESVIVLEAGKPIGLVMRFQLYQVLGGQYGIALYYERPVWQIMNTNPLTAKKDDLIDEVAKRAMARDSYHLYDVVIITGDEGEYLGIITVQSLLDKMASIKLEMATLANPLTGLPGNIQIERELHARIKRREQQVVIYCDLDRFKWFNDQYGFEVGDQIIVRTAKLLHEAVQRYGNPSDFLGHIGGDDFIVITTPECANAMTTFIIHVFSSYFIDIYQKRNISDGAALSMSMAGVMLVNGRFSGVEDLAQQAACLKGVAKNMPGTVFVSDRIEEQTELAEGMAPGM</sequence>
<dbReference type="Pfam" id="PF00990">
    <property type="entry name" value="GGDEF"/>
    <property type="match status" value="1"/>
</dbReference>
<dbReference type="InterPro" id="IPR046342">
    <property type="entry name" value="CBS_dom_sf"/>
</dbReference>
<dbReference type="SMART" id="SM00267">
    <property type="entry name" value="GGDEF"/>
    <property type="match status" value="1"/>
</dbReference>
<dbReference type="SUPFAM" id="SSF55073">
    <property type="entry name" value="Nucleotide cyclase"/>
    <property type="match status" value="1"/>
</dbReference>
<keyword evidence="8" id="KW-1185">Reference proteome</keyword>
<dbReference type="Proteomes" id="UP000595847">
    <property type="component" value="Chromosome"/>
</dbReference>
<dbReference type="InterPro" id="IPR029787">
    <property type="entry name" value="Nucleotide_cyclase"/>
</dbReference>
<dbReference type="Gene3D" id="3.10.580.10">
    <property type="entry name" value="CBS-domain"/>
    <property type="match status" value="1"/>
</dbReference>
<evidence type="ECO:0000256" key="1">
    <source>
        <dbReference type="PROSITE-ProRule" id="PRU00703"/>
    </source>
</evidence>
<dbReference type="InterPro" id="IPR050706">
    <property type="entry name" value="Cyclic-di-GMP_PDE-like"/>
</dbReference>
<dbReference type="SUPFAM" id="SSF54631">
    <property type="entry name" value="CBS-domain pair"/>
    <property type="match status" value="1"/>
</dbReference>
<evidence type="ECO:0000259" key="4">
    <source>
        <dbReference type="PROSITE" id="PS51371"/>
    </source>
</evidence>
<evidence type="ECO:0000259" key="3">
    <source>
        <dbReference type="PROSITE" id="PS50887"/>
    </source>
</evidence>
<dbReference type="InterPro" id="IPR001633">
    <property type="entry name" value="EAL_dom"/>
</dbReference>
<keyword evidence="1" id="KW-0129">CBS domain</keyword>
<dbReference type="Gene3D" id="3.30.70.270">
    <property type="match status" value="2"/>
</dbReference>
<name>A0A7T5EHP8_9BACL</name>
<dbReference type="CDD" id="cd01948">
    <property type="entry name" value="EAL"/>
    <property type="match status" value="1"/>
</dbReference>
<dbReference type="SUPFAM" id="SSF141868">
    <property type="entry name" value="EAL domain-like"/>
    <property type="match status" value="1"/>
</dbReference>
<feature type="domain" description="GGDEF" evidence="3">
    <location>
        <begin position="607"/>
        <end position="746"/>
    </location>
</feature>
<proteinExistence type="predicted"/>
<accession>A0A7T5EHP8</accession>
<evidence type="ECO:0000313" key="8">
    <source>
        <dbReference type="Proteomes" id="UP000677234"/>
    </source>
</evidence>
<protein>
    <submittedName>
        <fullName evidence="5">EAL domain-containing protein</fullName>
    </submittedName>
</protein>
<dbReference type="CDD" id="cd01949">
    <property type="entry name" value="GGDEF"/>
    <property type="match status" value="1"/>
</dbReference>
<dbReference type="NCBIfam" id="TIGR00254">
    <property type="entry name" value="GGDEF"/>
    <property type="match status" value="1"/>
</dbReference>
<feature type="domain" description="GGDEF" evidence="3">
    <location>
        <begin position="36"/>
        <end position="181"/>
    </location>
</feature>
<evidence type="ECO:0000313" key="7">
    <source>
        <dbReference type="Proteomes" id="UP000595847"/>
    </source>
</evidence>
<dbReference type="GO" id="GO:0071111">
    <property type="term" value="F:cyclic-guanylate-specific phosphodiesterase activity"/>
    <property type="evidence" value="ECO:0007669"/>
    <property type="project" value="InterPro"/>
</dbReference>
<reference evidence="5 7" key="1">
    <citation type="submission" date="2020-12" db="EMBL/GenBank/DDBJ databases">
        <title>strain FJAT-54423T represents a novel species of the genus Brevibacillus.</title>
        <authorList>
            <person name="Tang R."/>
        </authorList>
    </citation>
    <scope>NUCLEOTIDE SEQUENCE [LARGE SCALE GENOMIC DNA]</scope>
    <source>
        <strain evidence="5 7">FJAT-54423</strain>
    </source>
</reference>
<evidence type="ECO:0000313" key="5">
    <source>
        <dbReference type="EMBL" id="QQE72829.1"/>
    </source>
</evidence>
<organism evidence="5 7">
    <name type="scientific">Brevibacillus composti</name>
    <dbReference type="NCBI Taxonomy" id="2796470"/>
    <lineage>
        <taxon>Bacteria</taxon>
        <taxon>Bacillati</taxon>
        <taxon>Bacillota</taxon>
        <taxon>Bacilli</taxon>
        <taxon>Bacillales</taxon>
        <taxon>Paenibacillaceae</taxon>
        <taxon>Brevibacillus</taxon>
    </lineage>
</organism>
<dbReference type="PANTHER" id="PTHR33121:SF76">
    <property type="entry name" value="SIGNALING PROTEIN"/>
    <property type="match status" value="1"/>
</dbReference>
<dbReference type="PROSITE" id="PS50887">
    <property type="entry name" value="GGDEF"/>
    <property type="match status" value="2"/>
</dbReference>
<dbReference type="EMBL" id="CP066308">
    <property type="protein sequence ID" value="QQE72829.1"/>
    <property type="molecule type" value="Genomic_DNA"/>
</dbReference>
<dbReference type="EMBL" id="CP073708">
    <property type="protein sequence ID" value="QUO39907.1"/>
    <property type="molecule type" value="Genomic_DNA"/>
</dbReference>
<evidence type="ECO:0000259" key="2">
    <source>
        <dbReference type="PROSITE" id="PS50883"/>
    </source>
</evidence>
<dbReference type="PROSITE" id="PS51371">
    <property type="entry name" value="CBS"/>
    <property type="match status" value="1"/>
</dbReference>